<sequence length="244" mass="26361">MRILLPPSETKLKGGRPNAGLPTLKFSSQDPGRSDLMAALESWCRDSPEAAAKALKLGPKSIDELANNVFRDAELMPAIDRYTGVLYSATGVADWTPNQRDWAAAHVFIHSALFGIISSADPIPAYRLSYDTRLSGLPLKDFWLDSLGSAITEMAAGDWVLDARSGGYRDLAPIPPDVPSYYLDVVSANGGKALNHFNKIHKGELIAALVAQSPHVETPEAFVSWANSVGIDVRDTLDSMTLLV</sequence>
<dbReference type="Pfam" id="PF03883">
    <property type="entry name" value="H2O2_YaaD"/>
    <property type="match status" value="1"/>
</dbReference>
<protein>
    <submittedName>
        <fullName evidence="1">Unannotated protein</fullName>
    </submittedName>
</protein>
<dbReference type="InterPro" id="IPR005583">
    <property type="entry name" value="YaaA"/>
</dbReference>
<evidence type="ECO:0000313" key="1">
    <source>
        <dbReference type="EMBL" id="CAB4870847.1"/>
    </source>
</evidence>
<dbReference type="GO" id="GO:0033194">
    <property type="term" value="P:response to hydroperoxide"/>
    <property type="evidence" value="ECO:0007669"/>
    <property type="project" value="TreeGrafter"/>
</dbReference>
<name>A0A6J7DJP8_9ZZZZ</name>
<proteinExistence type="predicted"/>
<accession>A0A6J7DJP8</accession>
<dbReference type="EMBL" id="CAFBLF010000139">
    <property type="protein sequence ID" value="CAB4870847.1"/>
    <property type="molecule type" value="Genomic_DNA"/>
</dbReference>
<gene>
    <name evidence="1" type="ORF">UFOPK3339_00887</name>
</gene>
<dbReference type="PANTHER" id="PTHR30283:SF4">
    <property type="entry name" value="PEROXIDE STRESS RESISTANCE PROTEIN YAAA"/>
    <property type="match status" value="1"/>
</dbReference>
<reference evidence="1" key="1">
    <citation type="submission" date="2020-05" db="EMBL/GenBank/DDBJ databases">
        <authorList>
            <person name="Chiriac C."/>
            <person name="Salcher M."/>
            <person name="Ghai R."/>
            <person name="Kavagutti S V."/>
        </authorList>
    </citation>
    <scope>NUCLEOTIDE SEQUENCE</scope>
</reference>
<dbReference type="GO" id="GO:0005829">
    <property type="term" value="C:cytosol"/>
    <property type="evidence" value="ECO:0007669"/>
    <property type="project" value="TreeGrafter"/>
</dbReference>
<dbReference type="PANTHER" id="PTHR30283">
    <property type="entry name" value="PEROXIDE STRESS RESPONSE PROTEIN YAAA"/>
    <property type="match status" value="1"/>
</dbReference>
<organism evidence="1">
    <name type="scientific">freshwater metagenome</name>
    <dbReference type="NCBI Taxonomy" id="449393"/>
    <lineage>
        <taxon>unclassified sequences</taxon>
        <taxon>metagenomes</taxon>
        <taxon>ecological metagenomes</taxon>
    </lineage>
</organism>
<dbReference type="AlphaFoldDB" id="A0A6J7DJP8"/>